<dbReference type="InterPro" id="IPR058240">
    <property type="entry name" value="rSAM_sf"/>
</dbReference>
<dbReference type="PANTHER" id="PTHR43075">
    <property type="entry name" value="FORMATE LYASE ACTIVATING ENZYME, PUTATIVE (AFU_ORTHOLOGUE AFUA_2G15630)-RELATED"/>
    <property type="match status" value="1"/>
</dbReference>
<evidence type="ECO:0000256" key="8">
    <source>
        <dbReference type="PIRSR" id="PIRSR004869-50"/>
    </source>
</evidence>
<dbReference type="AlphaFoldDB" id="A0A9D1CKI6"/>
<dbReference type="InterPro" id="IPR040085">
    <property type="entry name" value="MJ0674-like"/>
</dbReference>
<evidence type="ECO:0000256" key="1">
    <source>
        <dbReference type="ARBA" id="ARBA00009777"/>
    </source>
</evidence>
<comment type="caution">
    <text evidence="10">The sequence shown here is derived from an EMBL/GenBank/DDBJ whole genome shotgun (WGS) entry which is preliminary data.</text>
</comment>
<dbReference type="SUPFAM" id="SSF102114">
    <property type="entry name" value="Radical SAM enzymes"/>
    <property type="match status" value="1"/>
</dbReference>
<evidence type="ECO:0000256" key="4">
    <source>
        <dbReference type="ARBA" id="ARBA00022723"/>
    </source>
</evidence>
<sequence length="298" mass="33577">MTKEFECCQICPRNCKINRNMGHLGFCGTGKSLKVARAALHFWEEPPISGDKGSGTIFFSGCNLKCVYCQNYEISTGGKGKEISIDRFVELCLDLQKQGANNINLVTPTHYIPLIKEGILLAKEKGLKVPIVYNSSGYESVEALKELEGIVDVYLPDLKYCNDDLAIAYSKAPHYFTTATKAIREMFRQVGPCQFDENGLITKGVIVRHLLLPTHLDDSKKIIQYLYETYHDDIYISIMNQYTVIRTLPFPELNQTVTDEEYDELINFAVDLGITNAFIQEGGTASESFIPDFFEFQG</sequence>
<evidence type="ECO:0000313" key="11">
    <source>
        <dbReference type="Proteomes" id="UP000886725"/>
    </source>
</evidence>
<keyword evidence="6 8" id="KW-0408">Iron</keyword>
<feature type="binding site" evidence="8">
    <location>
        <position position="66"/>
    </location>
    <ligand>
        <name>[4Fe-4S] cluster</name>
        <dbReference type="ChEBI" id="CHEBI:49883"/>
        <note>4Fe-4S-S-AdoMet</note>
    </ligand>
</feature>
<keyword evidence="7 8" id="KW-0411">Iron-sulfur</keyword>
<keyword evidence="4 8" id="KW-0479">Metal-binding</keyword>
<dbReference type="SFLD" id="SFLDG01099">
    <property type="entry name" value="Uncharacterised_Radical_SAM_Su"/>
    <property type="match status" value="1"/>
</dbReference>
<dbReference type="GO" id="GO:0046872">
    <property type="term" value="F:metal ion binding"/>
    <property type="evidence" value="ECO:0007669"/>
    <property type="project" value="UniProtKB-KW"/>
</dbReference>
<dbReference type="PANTHER" id="PTHR43075:SF1">
    <property type="entry name" value="FORMATE LYASE ACTIVATING ENZYME, PUTATIVE (AFU_ORTHOLOGUE AFUA_2G15630)-RELATED"/>
    <property type="match status" value="1"/>
</dbReference>
<dbReference type="InterPro" id="IPR001989">
    <property type="entry name" value="Radical_activat_CS"/>
</dbReference>
<keyword evidence="2" id="KW-0004">4Fe-4S</keyword>
<name>A0A9D1CKI6_9FIRM</name>
<accession>A0A9D1CKI6</accession>
<dbReference type="InterPro" id="IPR016431">
    <property type="entry name" value="Pyrv-formate_lyase-activ_prd"/>
</dbReference>
<dbReference type="InterPro" id="IPR013785">
    <property type="entry name" value="Aldolase_TIM"/>
</dbReference>
<dbReference type="Gene3D" id="3.20.20.70">
    <property type="entry name" value="Aldolase class I"/>
    <property type="match status" value="1"/>
</dbReference>
<dbReference type="SFLD" id="SFLDS00029">
    <property type="entry name" value="Radical_SAM"/>
    <property type="match status" value="1"/>
</dbReference>
<dbReference type="CDD" id="cd01335">
    <property type="entry name" value="Radical_SAM"/>
    <property type="match status" value="1"/>
</dbReference>
<feature type="binding site" evidence="8">
    <location>
        <position position="69"/>
    </location>
    <ligand>
        <name>[4Fe-4S] cluster</name>
        <dbReference type="ChEBI" id="CHEBI:49883"/>
        <note>4Fe-4S-S-AdoMet</note>
    </ligand>
</feature>
<evidence type="ECO:0000259" key="9">
    <source>
        <dbReference type="Pfam" id="PF04055"/>
    </source>
</evidence>
<dbReference type="InterPro" id="IPR007197">
    <property type="entry name" value="rSAM"/>
</dbReference>
<comment type="similarity">
    <text evidence="1">Belongs to the organic radical-activating enzymes family.</text>
</comment>
<organism evidence="10 11">
    <name type="scientific">Candidatus Faecenecus gallistercoris</name>
    <dbReference type="NCBI Taxonomy" id="2840793"/>
    <lineage>
        <taxon>Bacteria</taxon>
        <taxon>Bacillati</taxon>
        <taxon>Bacillota</taxon>
        <taxon>Bacillota incertae sedis</taxon>
        <taxon>Candidatus Faecenecus</taxon>
    </lineage>
</organism>
<keyword evidence="3 8" id="KW-0949">S-adenosyl-L-methionine</keyword>
<feature type="domain" description="Radical SAM core" evidence="9">
    <location>
        <begin position="57"/>
        <end position="186"/>
    </location>
</feature>
<dbReference type="PROSITE" id="PS01087">
    <property type="entry name" value="RADICAL_ACTIVATING"/>
    <property type="match status" value="1"/>
</dbReference>
<dbReference type="GO" id="GO:0051539">
    <property type="term" value="F:4 iron, 4 sulfur cluster binding"/>
    <property type="evidence" value="ECO:0007669"/>
    <property type="project" value="UniProtKB-KW"/>
</dbReference>
<evidence type="ECO:0000313" key="10">
    <source>
        <dbReference type="EMBL" id="HIQ64850.1"/>
    </source>
</evidence>
<feature type="binding site" evidence="8">
    <location>
        <position position="62"/>
    </location>
    <ligand>
        <name>[4Fe-4S] cluster</name>
        <dbReference type="ChEBI" id="CHEBI:49883"/>
        <note>4Fe-4S-S-AdoMet</note>
    </ligand>
</feature>
<proteinExistence type="inferred from homology"/>
<dbReference type="Proteomes" id="UP000886725">
    <property type="component" value="Unassembled WGS sequence"/>
</dbReference>
<evidence type="ECO:0000256" key="3">
    <source>
        <dbReference type="ARBA" id="ARBA00022691"/>
    </source>
</evidence>
<comment type="cofactor">
    <cofactor evidence="8">
        <name>[4Fe-4S] cluster</name>
        <dbReference type="ChEBI" id="CHEBI:49883"/>
    </cofactor>
    <text evidence="8">Binds 1 [4Fe-4S] cluster. The cluster is coordinated with 3 cysteines and an exchangeable S-adenosyl-L-methionine.</text>
</comment>
<gene>
    <name evidence="10" type="ORF">IAC85_03835</name>
</gene>
<evidence type="ECO:0000256" key="7">
    <source>
        <dbReference type="ARBA" id="ARBA00023014"/>
    </source>
</evidence>
<evidence type="ECO:0000256" key="2">
    <source>
        <dbReference type="ARBA" id="ARBA00022485"/>
    </source>
</evidence>
<dbReference type="Pfam" id="PF04055">
    <property type="entry name" value="Radical_SAM"/>
    <property type="match status" value="1"/>
</dbReference>
<dbReference type="EMBL" id="DVFU01000071">
    <property type="protein sequence ID" value="HIQ64850.1"/>
    <property type="molecule type" value="Genomic_DNA"/>
</dbReference>
<keyword evidence="5" id="KW-0560">Oxidoreductase</keyword>
<protein>
    <submittedName>
        <fullName evidence="10">Radical SAM protein</fullName>
    </submittedName>
</protein>
<dbReference type="GO" id="GO:0016491">
    <property type="term" value="F:oxidoreductase activity"/>
    <property type="evidence" value="ECO:0007669"/>
    <property type="project" value="UniProtKB-KW"/>
</dbReference>
<evidence type="ECO:0000256" key="6">
    <source>
        <dbReference type="ARBA" id="ARBA00023004"/>
    </source>
</evidence>
<reference evidence="10" key="1">
    <citation type="submission" date="2020-10" db="EMBL/GenBank/DDBJ databases">
        <authorList>
            <person name="Gilroy R."/>
        </authorList>
    </citation>
    <scope>NUCLEOTIDE SEQUENCE</scope>
    <source>
        <strain evidence="10">CHK165-10780</strain>
    </source>
</reference>
<dbReference type="PIRSF" id="PIRSF004869">
    <property type="entry name" value="PflX_prd"/>
    <property type="match status" value="1"/>
</dbReference>
<reference evidence="10" key="2">
    <citation type="journal article" date="2021" name="PeerJ">
        <title>Extensive microbial diversity within the chicken gut microbiome revealed by metagenomics and culture.</title>
        <authorList>
            <person name="Gilroy R."/>
            <person name="Ravi A."/>
            <person name="Getino M."/>
            <person name="Pursley I."/>
            <person name="Horton D.L."/>
            <person name="Alikhan N.F."/>
            <person name="Baker D."/>
            <person name="Gharbi K."/>
            <person name="Hall N."/>
            <person name="Watson M."/>
            <person name="Adriaenssens E.M."/>
            <person name="Foster-Nyarko E."/>
            <person name="Jarju S."/>
            <person name="Secka A."/>
            <person name="Antonio M."/>
            <person name="Oren A."/>
            <person name="Chaudhuri R.R."/>
            <person name="La Ragione R."/>
            <person name="Hildebrand F."/>
            <person name="Pallen M.J."/>
        </authorList>
    </citation>
    <scope>NUCLEOTIDE SEQUENCE</scope>
    <source>
        <strain evidence="10">CHK165-10780</strain>
    </source>
</reference>
<evidence type="ECO:0000256" key="5">
    <source>
        <dbReference type="ARBA" id="ARBA00023002"/>
    </source>
</evidence>